<evidence type="ECO:0000313" key="2">
    <source>
        <dbReference type="EMBL" id="CAG8766692.1"/>
    </source>
</evidence>
<proteinExistence type="predicted"/>
<accession>A0A9N9J6H3</accession>
<feature type="region of interest" description="Disordered" evidence="1">
    <location>
        <begin position="84"/>
        <end position="129"/>
    </location>
</feature>
<comment type="caution">
    <text evidence="2">The sequence shown here is derived from an EMBL/GenBank/DDBJ whole genome shotgun (WGS) entry which is preliminary data.</text>
</comment>
<gene>
    <name evidence="2" type="ORF">FCALED_LOCUS17265</name>
</gene>
<sequence length="152" mass="16806">KSQVALKSLINHVNITNILEILEVKHMATNTSSTNYVALCHDYSHICTSLGRKLATLAAEFNLTHVLATMWGLIEQVEQIEQSNINSTSDNRSQEIVQNPSQASAKGRPAKRLKSCVENNSKKSNSKQINTNVHSEDAYTCQNCCANGYNAR</sequence>
<name>A0A9N9J6H3_9GLOM</name>
<organism evidence="2 3">
    <name type="scientific">Funneliformis caledonium</name>
    <dbReference type="NCBI Taxonomy" id="1117310"/>
    <lineage>
        <taxon>Eukaryota</taxon>
        <taxon>Fungi</taxon>
        <taxon>Fungi incertae sedis</taxon>
        <taxon>Mucoromycota</taxon>
        <taxon>Glomeromycotina</taxon>
        <taxon>Glomeromycetes</taxon>
        <taxon>Glomerales</taxon>
        <taxon>Glomeraceae</taxon>
        <taxon>Funneliformis</taxon>
    </lineage>
</organism>
<feature type="non-terminal residue" evidence="2">
    <location>
        <position position="152"/>
    </location>
</feature>
<dbReference type="OrthoDB" id="2321662at2759"/>
<feature type="compositionally biased region" description="Polar residues" evidence="1">
    <location>
        <begin position="84"/>
        <end position="104"/>
    </location>
</feature>
<protein>
    <submittedName>
        <fullName evidence="2">566_t:CDS:1</fullName>
    </submittedName>
</protein>
<reference evidence="2" key="1">
    <citation type="submission" date="2021-06" db="EMBL/GenBank/DDBJ databases">
        <authorList>
            <person name="Kallberg Y."/>
            <person name="Tangrot J."/>
            <person name="Rosling A."/>
        </authorList>
    </citation>
    <scope>NUCLEOTIDE SEQUENCE</scope>
    <source>
        <strain evidence="2">UK204</strain>
    </source>
</reference>
<evidence type="ECO:0000313" key="3">
    <source>
        <dbReference type="Proteomes" id="UP000789570"/>
    </source>
</evidence>
<dbReference type="Proteomes" id="UP000789570">
    <property type="component" value="Unassembled WGS sequence"/>
</dbReference>
<feature type="non-terminal residue" evidence="2">
    <location>
        <position position="1"/>
    </location>
</feature>
<evidence type="ECO:0000256" key="1">
    <source>
        <dbReference type="SAM" id="MobiDB-lite"/>
    </source>
</evidence>
<dbReference type="AlphaFoldDB" id="A0A9N9J6H3"/>
<keyword evidence="3" id="KW-1185">Reference proteome</keyword>
<dbReference type="EMBL" id="CAJVPQ010025408">
    <property type="protein sequence ID" value="CAG8766692.1"/>
    <property type="molecule type" value="Genomic_DNA"/>
</dbReference>